<keyword evidence="1" id="KW-0812">Transmembrane</keyword>
<sequence>MIKGVNKQIIEIKCTNSEYFDRALLFVNSCCDMFSENDTRVMAEEYMEKLSEEFHGDVNHVEHHSCKDTAVLIRILMGLIVLSAAVILLFALG</sequence>
<feature type="transmembrane region" description="Helical" evidence="1">
    <location>
        <begin position="71"/>
        <end position="92"/>
    </location>
</feature>
<keyword evidence="1" id="KW-1133">Transmembrane helix</keyword>
<gene>
    <name evidence="2" type="ordered locus">Rumal_2009</name>
</gene>
<dbReference type="AlphaFoldDB" id="E6UAV6"/>
<dbReference type="STRING" id="697329.Rumal_2009"/>
<dbReference type="KEGG" id="ral:Rumal_2009"/>
<dbReference type="eggNOG" id="ENOG5033KDP">
    <property type="taxonomic scope" value="Bacteria"/>
</dbReference>
<reference evidence="2 3" key="1">
    <citation type="journal article" date="2011" name="J. Bacteriol.">
        <title>Complete genome of the cellulolytic ruminal bacterium Ruminococcus albus 7.</title>
        <authorList>
            <person name="Suen G."/>
            <person name="Stevenson D.M."/>
            <person name="Bruce D.C."/>
            <person name="Chertkov O."/>
            <person name="Copeland A."/>
            <person name="Cheng J.F."/>
            <person name="Detter C."/>
            <person name="Detter J.C."/>
            <person name="Goodwin L.A."/>
            <person name="Han C.S."/>
            <person name="Hauser L.J."/>
            <person name="Ivanova N.N."/>
            <person name="Kyrpides N.C."/>
            <person name="Land M.L."/>
            <person name="Lapidus A."/>
            <person name="Lucas S."/>
            <person name="Ovchinnikova G."/>
            <person name="Pitluck S."/>
            <person name="Tapia R."/>
            <person name="Woyke T."/>
            <person name="Boyum J."/>
            <person name="Mead D."/>
            <person name="Weimer P.J."/>
        </authorList>
    </citation>
    <scope>NUCLEOTIDE SEQUENCE [LARGE SCALE GENOMIC DNA]</scope>
    <source>
        <strain evidence="3">ATCC 27210 / DSM 20455 / JCM 14654 / NCDO 2250 / 7</strain>
    </source>
</reference>
<accession>E6UAV6</accession>
<proteinExistence type="predicted"/>
<evidence type="ECO:0000256" key="1">
    <source>
        <dbReference type="SAM" id="Phobius"/>
    </source>
</evidence>
<dbReference type="HOGENOM" id="CLU_2397772_0_0_9"/>
<protein>
    <submittedName>
        <fullName evidence="2">Uncharacterized protein</fullName>
    </submittedName>
</protein>
<evidence type="ECO:0000313" key="3">
    <source>
        <dbReference type="Proteomes" id="UP000006919"/>
    </source>
</evidence>
<dbReference type="RefSeq" id="WP_013498662.1">
    <property type="nucleotide sequence ID" value="NC_014833.1"/>
</dbReference>
<keyword evidence="1" id="KW-0472">Membrane</keyword>
<dbReference type="EMBL" id="CP002403">
    <property type="protein sequence ID" value="ADU22502.1"/>
    <property type="molecule type" value="Genomic_DNA"/>
</dbReference>
<name>E6UAV6_RUMA7</name>
<dbReference type="Proteomes" id="UP000006919">
    <property type="component" value="Chromosome"/>
</dbReference>
<evidence type="ECO:0000313" key="2">
    <source>
        <dbReference type="EMBL" id="ADU22502.1"/>
    </source>
</evidence>
<organism evidence="2 3">
    <name type="scientific">Ruminococcus albus (strain ATCC 27210 / DSM 20455 / JCM 14654 / NCDO 2250 / 7)</name>
    <dbReference type="NCBI Taxonomy" id="697329"/>
    <lineage>
        <taxon>Bacteria</taxon>
        <taxon>Bacillati</taxon>
        <taxon>Bacillota</taxon>
        <taxon>Clostridia</taxon>
        <taxon>Eubacteriales</taxon>
        <taxon>Oscillospiraceae</taxon>
        <taxon>Ruminococcus</taxon>
    </lineage>
</organism>